<dbReference type="RefSeq" id="WP_183646265.1">
    <property type="nucleotide sequence ID" value="NZ_JACIJG010000001.1"/>
</dbReference>
<evidence type="ECO:0000256" key="11">
    <source>
        <dbReference type="ARBA" id="ARBA00025321"/>
    </source>
</evidence>
<evidence type="ECO:0000256" key="10">
    <source>
        <dbReference type="ARBA" id="ARBA00023136"/>
    </source>
</evidence>
<evidence type="ECO:0000256" key="2">
    <source>
        <dbReference type="ARBA" id="ARBA00010270"/>
    </source>
</evidence>
<dbReference type="AlphaFoldDB" id="A0A7W9ATA6"/>
<evidence type="ECO:0000256" key="1">
    <source>
        <dbReference type="ARBA" id="ARBA00004162"/>
    </source>
</evidence>
<dbReference type="InterPro" id="IPR012413">
    <property type="entry name" value="BA14K"/>
</dbReference>
<reference evidence="13 14" key="1">
    <citation type="submission" date="2020-08" db="EMBL/GenBank/DDBJ databases">
        <title>Genomic Encyclopedia of Type Strains, Phase IV (KMG-IV): sequencing the most valuable type-strain genomes for metagenomic binning, comparative biology and taxonomic classification.</title>
        <authorList>
            <person name="Goeker M."/>
        </authorList>
    </citation>
    <scope>NUCLEOTIDE SEQUENCE [LARGE SCALE GENOMIC DNA]</scope>
    <source>
        <strain evidence="13 14">DSM 26944</strain>
    </source>
</reference>
<dbReference type="Pfam" id="PF07886">
    <property type="entry name" value="BA14K"/>
    <property type="match status" value="1"/>
</dbReference>
<comment type="caution">
    <text evidence="13">The sequence shown here is derived from an EMBL/GenBank/DDBJ whole genome shotgun (WGS) entry which is preliminary data.</text>
</comment>
<keyword evidence="7" id="KW-0430">Lectin</keyword>
<evidence type="ECO:0000256" key="12">
    <source>
        <dbReference type="SAM" id="SignalP"/>
    </source>
</evidence>
<dbReference type="EMBL" id="JACIJG010000001">
    <property type="protein sequence ID" value="MBB5700179.1"/>
    <property type="molecule type" value="Genomic_DNA"/>
</dbReference>
<comment type="similarity">
    <text evidence="2">Belongs to the BA14k family.</text>
</comment>
<keyword evidence="4" id="KW-1003">Cell membrane</keyword>
<keyword evidence="6 12" id="KW-0732">Signal</keyword>
<evidence type="ECO:0000256" key="6">
    <source>
        <dbReference type="ARBA" id="ARBA00022729"/>
    </source>
</evidence>
<keyword evidence="9" id="KW-0843">Virulence</keyword>
<comment type="subcellular location">
    <subcellularLocation>
        <location evidence="1">Cell membrane</location>
        <topology evidence="1">Single-pass membrane protein</topology>
    </subcellularLocation>
</comment>
<dbReference type="GO" id="GO:0030246">
    <property type="term" value="F:carbohydrate binding"/>
    <property type="evidence" value="ECO:0007669"/>
    <property type="project" value="UniProtKB-KW"/>
</dbReference>
<evidence type="ECO:0000256" key="4">
    <source>
        <dbReference type="ARBA" id="ARBA00022475"/>
    </source>
</evidence>
<evidence type="ECO:0000256" key="3">
    <source>
        <dbReference type="ARBA" id="ARBA00020552"/>
    </source>
</evidence>
<evidence type="ECO:0000256" key="5">
    <source>
        <dbReference type="ARBA" id="ARBA00022692"/>
    </source>
</evidence>
<keyword evidence="14" id="KW-1185">Reference proteome</keyword>
<organism evidence="13 14">
    <name type="scientific">Brucella daejeonensis</name>
    <dbReference type="NCBI Taxonomy" id="659015"/>
    <lineage>
        <taxon>Bacteria</taxon>
        <taxon>Pseudomonadati</taxon>
        <taxon>Pseudomonadota</taxon>
        <taxon>Alphaproteobacteria</taxon>
        <taxon>Hyphomicrobiales</taxon>
        <taxon>Brucellaceae</taxon>
        <taxon>Brucella/Ochrobactrum group</taxon>
        <taxon>Brucella</taxon>
    </lineage>
</organism>
<evidence type="ECO:0000256" key="9">
    <source>
        <dbReference type="ARBA" id="ARBA00023026"/>
    </source>
</evidence>
<proteinExistence type="inferred from homology"/>
<comment type="function">
    <text evidence="11">Has immunoglobulin-binding and hemagglutination properties, and can bind to mannose. Essential for virulence. May be involved in LPS biosynthesis or polysaccharide transport.</text>
</comment>
<dbReference type="GO" id="GO:0005886">
    <property type="term" value="C:plasma membrane"/>
    <property type="evidence" value="ECO:0007669"/>
    <property type="project" value="UniProtKB-SubCell"/>
</dbReference>
<evidence type="ECO:0000256" key="7">
    <source>
        <dbReference type="ARBA" id="ARBA00022734"/>
    </source>
</evidence>
<feature type="chain" id="PRO_5030737178" description="Lectin-like protein BA14k" evidence="12">
    <location>
        <begin position="29"/>
        <end position="140"/>
    </location>
</feature>
<evidence type="ECO:0000313" key="14">
    <source>
        <dbReference type="Proteomes" id="UP000555546"/>
    </source>
</evidence>
<keyword evidence="8" id="KW-1133">Transmembrane helix</keyword>
<evidence type="ECO:0000256" key="8">
    <source>
        <dbReference type="ARBA" id="ARBA00022989"/>
    </source>
</evidence>
<gene>
    <name evidence="13" type="ORF">FHS76_000017</name>
</gene>
<name>A0A7W9ATA6_9HYPH</name>
<keyword evidence="10" id="KW-0472">Membrane</keyword>
<dbReference type="Proteomes" id="UP000555546">
    <property type="component" value="Unassembled WGS sequence"/>
</dbReference>
<accession>A0A7W9ATA6</accession>
<evidence type="ECO:0000313" key="13">
    <source>
        <dbReference type="EMBL" id="MBB5700179.1"/>
    </source>
</evidence>
<protein>
    <recommendedName>
        <fullName evidence="3">Lectin-like protein BA14k</fullName>
    </recommendedName>
</protein>
<keyword evidence="5" id="KW-0812">Transmembrane</keyword>
<feature type="signal peptide" evidence="12">
    <location>
        <begin position="1"/>
        <end position="28"/>
    </location>
</feature>
<sequence>MKKLGYSLFAACLSLGVGLSAFSATANAAQPSLMVPQQAARAEQGPVQNVQYRDYRSDRRYWRERRHWRHRHRPRYRRHYRYDRRYWGPPPIYRHRPAPFYRGGNPHVRWCYNRYRSYRAYDNTFQPNYGPRRQCYSPYL</sequence>